<keyword evidence="2" id="KW-1133">Transmembrane helix</keyword>
<feature type="chain" id="PRO_5002893622" description="TspB protein" evidence="3">
    <location>
        <begin position="20"/>
        <end position="527"/>
    </location>
</feature>
<reference evidence="4 5" key="1">
    <citation type="submission" date="2009-02" db="EMBL/GenBank/DDBJ databases">
        <title>Sequencing of the draft genome and assembly of Lutiella nitroferrum 2002.</title>
        <authorList>
            <consortium name="US DOE Joint Genome Institute (JGI-PGF)"/>
            <person name="Lucas S."/>
            <person name="Copeland A."/>
            <person name="Lapidus A."/>
            <person name="Glavina del Rio T."/>
            <person name="Tice H."/>
            <person name="Bruce D."/>
            <person name="Goodwin L."/>
            <person name="Pitluck S."/>
            <person name="Larimer F."/>
            <person name="Land M.L."/>
            <person name="Hauser L."/>
            <person name="Coates J.D."/>
        </authorList>
    </citation>
    <scope>NUCLEOTIDE SEQUENCE [LARGE SCALE GENOMIC DNA]</scope>
    <source>
        <strain evidence="4 5">2002</strain>
    </source>
</reference>
<feature type="compositionally biased region" description="Low complexity" evidence="1">
    <location>
        <begin position="383"/>
        <end position="397"/>
    </location>
</feature>
<organism evidence="4 5">
    <name type="scientific">Pseudogulbenkiania ferrooxidans 2002</name>
    <dbReference type="NCBI Taxonomy" id="279714"/>
    <lineage>
        <taxon>Bacteria</taxon>
        <taxon>Pseudomonadati</taxon>
        <taxon>Pseudomonadota</taxon>
        <taxon>Betaproteobacteria</taxon>
        <taxon>Neisseriales</taxon>
        <taxon>Chromobacteriaceae</taxon>
        <taxon>Pseudogulbenkiania</taxon>
    </lineage>
</organism>
<sequence length="527" mass="53883" precursor="true">MKLKIAALVVCLTVLPVHATNLIFDSKGNIIGSYVAATPATQVDALRAKAALSGLVQQNAVQRGFSNTDPRVINTVSKVGTTAVGAAAGGAAAVVVAGVTAPAWVSVMAVAAVSTVVTYGVTVALDGVVKWAFGDNSTVTVSGSPGEMAFDQIPFASGAASNFKPAAMQKGGEAWCAMTTSATPICAGDPGTAIFGYLSSYVCAGTYQYPYRFDPSQCSAPYRDGDGSKTAWTKINVTGSTANIGYATAFLQYGSWTEFKGETFTYDVTKSVAAADCPVLSYSVGGKCTSLGITPTSTSSSADGVKSLSDAVSGLPDSEKSKPINPVLLAALANQLWKQAAQQPGYDGIPYSNIQPISAADAQAWQQANASYYPTVGDMTAPMPSAGSGATGGSSPWAPLPPDSTGTPVSPDTGTGTVTPGGSTGTNPGADQPQLNLGTDPGIGAPSLETTPTAQMILAPLLNLLPDFKRFTTPQHLAVCPKPEFNLFGKVIVMDSQCTIAEGQRQALYLIMTVVWGVVAVLIILSA</sequence>
<keyword evidence="5" id="KW-1185">Reference proteome</keyword>
<evidence type="ECO:0000313" key="5">
    <source>
        <dbReference type="Proteomes" id="UP000003165"/>
    </source>
</evidence>
<gene>
    <name evidence="4" type="ORF">FuraDRAFT_3670</name>
</gene>
<proteinExistence type="predicted"/>
<keyword evidence="3" id="KW-0732">Signal</keyword>
<feature type="region of interest" description="Disordered" evidence="1">
    <location>
        <begin position="295"/>
        <end position="320"/>
    </location>
</feature>
<protein>
    <recommendedName>
        <fullName evidence="6">TspB protein</fullName>
    </recommendedName>
</protein>
<keyword evidence="2" id="KW-0472">Membrane</keyword>
<dbReference type="AlphaFoldDB" id="B9Z8I4"/>
<dbReference type="EMBL" id="ACIS01000013">
    <property type="protein sequence ID" value="EEG06922.1"/>
    <property type="molecule type" value="Genomic_DNA"/>
</dbReference>
<feature type="region of interest" description="Disordered" evidence="1">
    <location>
        <begin position="383"/>
        <end position="437"/>
    </location>
</feature>
<keyword evidence="2" id="KW-0812">Transmembrane</keyword>
<dbReference type="Proteomes" id="UP000003165">
    <property type="component" value="Unassembled WGS sequence"/>
</dbReference>
<accession>B9Z8I4</accession>
<evidence type="ECO:0000256" key="3">
    <source>
        <dbReference type="SAM" id="SignalP"/>
    </source>
</evidence>
<evidence type="ECO:0000256" key="1">
    <source>
        <dbReference type="SAM" id="MobiDB-lite"/>
    </source>
</evidence>
<feature type="compositionally biased region" description="Low complexity" evidence="1">
    <location>
        <begin position="404"/>
        <end position="429"/>
    </location>
</feature>
<evidence type="ECO:0000313" key="4">
    <source>
        <dbReference type="EMBL" id="EEG06922.1"/>
    </source>
</evidence>
<feature type="transmembrane region" description="Helical" evidence="2">
    <location>
        <begin position="507"/>
        <end position="525"/>
    </location>
</feature>
<comment type="caution">
    <text evidence="4">The sequence shown here is derived from an EMBL/GenBank/DDBJ whole genome shotgun (WGS) entry which is preliminary data.</text>
</comment>
<evidence type="ECO:0008006" key="6">
    <source>
        <dbReference type="Google" id="ProtNLM"/>
    </source>
</evidence>
<dbReference type="RefSeq" id="WP_008955688.1">
    <property type="nucleotide sequence ID" value="NZ_ACIS01000013.1"/>
</dbReference>
<evidence type="ECO:0000256" key="2">
    <source>
        <dbReference type="SAM" id="Phobius"/>
    </source>
</evidence>
<dbReference type="eggNOG" id="ENOG50330BJ">
    <property type="taxonomic scope" value="Bacteria"/>
</dbReference>
<feature type="signal peptide" evidence="3">
    <location>
        <begin position="1"/>
        <end position="19"/>
    </location>
</feature>
<name>B9Z8I4_9NEIS</name>